<dbReference type="EMBL" id="PJQM01000683">
    <property type="protein sequence ID" value="RCI04435.1"/>
    <property type="molecule type" value="Genomic_DNA"/>
</dbReference>
<dbReference type="InterPro" id="IPR007863">
    <property type="entry name" value="Peptidase_M16_C"/>
</dbReference>
<proteinExistence type="predicted"/>
<dbReference type="InterPro" id="IPR011249">
    <property type="entry name" value="Metalloenz_LuxS/M16"/>
</dbReference>
<comment type="caution">
    <text evidence="3">The sequence shown here is derived from an EMBL/GenBank/DDBJ whole genome shotgun (WGS) entry which is preliminary data.</text>
</comment>
<accession>A0A367KQE1</accession>
<name>A0A367KQE1_RHIST</name>
<dbReference type="FunFam" id="3.30.830.10:FF:000031">
    <property type="entry name" value="Putative zinc metalloprotease"/>
    <property type="match status" value="1"/>
</dbReference>
<evidence type="ECO:0000313" key="4">
    <source>
        <dbReference type="Proteomes" id="UP000253551"/>
    </source>
</evidence>
<feature type="domain" description="Peptidase M16 C-terminal" evidence="2">
    <location>
        <begin position="202"/>
        <end position="329"/>
    </location>
</feature>
<protein>
    <submittedName>
        <fullName evidence="3">Uncharacterized protein</fullName>
    </submittedName>
</protein>
<dbReference type="PANTHER" id="PTHR43016:SF16">
    <property type="entry name" value="METALLOPROTEASE, PUTATIVE (AFU_ORTHOLOGUE AFUA_4G07610)-RELATED"/>
    <property type="match status" value="1"/>
</dbReference>
<dbReference type="SUPFAM" id="SSF63411">
    <property type="entry name" value="LuxS/MPP-like metallohydrolase"/>
    <property type="match status" value="4"/>
</dbReference>
<dbReference type="Pfam" id="PF05193">
    <property type="entry name" value="Peptidase_M16_C"/>
    <property type="match status" value="1"/>
</dbReference>
<gene>
    <name evidence="3" type="ORF">CU098_005288</name>
</gene>
<dbReference type="PANTHER" id="PTHR43016">
    <property type="entry name" value="PRESEQUENCE PROTEASE"/>
    <property type="match status" value="1"/>
</dbReference>
<dbReference type="STRING" id="4846.A0A367KQE1"/>
<dbReference type="AlphaFoldDB" id="A0A367KQE1"/>
<keyword evidence="4" id="KW-1185">Reference proteome</keyword>
<dbReference type="FunFam" id="3.30.830.10:FF:000015">
    <property type="entry name" value="Putative zinc metalloprotease"/>
    <property type="match status" value="1"/>
</dbReference>
<evidence type="ECO:0000313" key="3">
    <source>
        <dbReference type="EMBL" id="RCI04435.1"/>
    </source>
</evidence>
<feature type="domain" description="Peptidase M16 N-terminal" evidence="1">
    <location>
        <begin position="58"/>
        <end position="142"/>
    </location>
</feature>
<dbReference type="GO" id="GO:0046872">
    <property type="term" value="F:metal ion binding"/>
    <property type="evidence" value="ECO:0007669"/>
    <property type="project" value="InterPro"/>
</dbReference>
<sequence>MTPTITKDFYHFDTFPIDPCESILVNRYKSSKTGLVAIHADIQGPLVSGFLTLATKVTNNDGCPHILEHLVFLGSEKYPYKGTLDSLAPRAYAPGTNAWTDIDHTCYTITTAGSDGFLQLLPVYVDHILFPTLTDEGFYTEVHHIDPNGEDAGVMVVYCEMQARENSMNDIMQRALQQLVYPQESGYPFEAGGLMKNLRAVKIDTIRDYHRQFYTPDNLRIIITGKLDRVGLLSTLEQIDIAIMDRQRHLQCLKASTNPWIPAPLIPDLAYSQTETVYFPESSSTMGNITVTWLGPRWNAFLDVQAIHVLNAYLSESPISPLKKLFVEQSDPYCTELDFQIQERSRLSITAHFQNVPLHKADLLVPKLVSALEDIYATQAIDMDRMKVLIYKEKLKFLDDYETCPTFMVALPAITASLYGDVANDDFINALQQAKYFDILIHFTKQDWLVFLKQLYIDTAYTAIIGKPSDELSKHLMEQEAYRIEKQRTCLGEKGLHYLDARLKHATHINETQIPSKIMEGFPIPSVSSISSIHVVTANNPYYSVLEDNQVQAHINRDGHLKEIPYFIQYDHIPSAFVNISVYLNTGSIPSYLKPYGRMYMDTVFASPMRNIDYTEVVQKLDMDVISYDASLGYQGSFREYIVITIKVESTKYAAGINWLRHLMWSIQFTQERLIVAVNKTLHDIPQAKRNGKLLTDWTMRAIHTDIRKSTEASCSYLYQDTFLPRVLKELLKNPERIIQDMNEFRSILCRDENLRVHVTGDVLSLKRPKSIFRSWKKHALKHKHKPLPAVVRSRDAFGYYGLNPGNCTSIVILPSTESSFSIHSTRGPSDFDSIEIPSLLVLMEMLHAMEGIYSRLVRGLGLAYRCWLTNATEAGLISLCILRSTNITSAFEHIKHATHQLATGETEFDCFALEGAKSSVIFDMANCENTRQVAAGQSFMNKVLKQSTRQKLDLLKAIQQVTMPHIVQVLLTYILPLFDPKRSNHVIVTSQTKSQEVAQSFCLMGHPAKVIQLEDVYAKNIFQQDSFIDLA</sequence>
<reference evidence="3 4" key="1">
    <citation type="journal article" date="2018" name="G3 (Bethesda)">
        <title>Phylogenetic and Phylogenomic Definition of Rhizopus Species.</title>
        <authorList>
            <person name="Gryganskyi A.P."/>
            <person name="Golan J."/>
            <person name="Dolatabadi S."/>
            <person name="Mondo S."/>
            <person name="Robb S."/>
            <person name="Idnurm A."/>
            <person name="Muszewska A."/>
            <person name="Steczkiewicz K."/>
            <person name="Masonjones S."/>
            <person name="Liao H.L."/>
            <person name="Gajdeczka M.T."/>
            <person name="Anike F."/>
            <person name="Vuek A."/>
            <person name="Anishchenko I.M."/>
            <person name="Voigt K."/>
            <person name="de Hoog G.S."/>
            <person name="Smith M.E."/>
            <person name="Heitman J."/>
            <person name="Vilgalys R."/>
            <person name="Stajich J.E."/>
        </authorList>
    </citation>
    <scope>NUCLEOTIDE SEQUENCE [LARGE SCALE GENOMIC DNA]</scope>
    <source>
        <strain evidence="3 4">LSU 92-RS-03</strain>
    </source>
</reference>
<evidence type="ECO:0000259" key="1">
    <source>
        <dbReference type="Pfam" id="PF00675"/>
    </source>
</evidence>
<organism evidence="3 4">
    <name type="scientific">Rhizopus stolonifer</name>
    <name type="common">Rhizopus nigricans</name>
    <dbReference type="NCBI Taxonomy" id="4846"/>
    <lineage>
        <taxon>Eukaryota</taxon>
        <taxon>Fungi</taxon>
        <taxon>Fungi incertae sedis</taxon>
        <taxon>Mucoromycota</taxon>
        <taxon>Mucoromycotina</taxon>
        <taxon>Mucoromycetes</taxon>
        <taxon>Mucorales</taxon>
        <taxon>Mucorineae</taxon>
        <taxon>Rhizopodaceae</taxon>
        <taxon>Rhizopus</taxon>
    </lineage>
</organism>
<dbReference type="OrthoDB" id="4953at2759"/>
<dbReference type="Gene3D" id="3.30.830.10">
    <property type="entry name" value="Metalloenzyme, LuxS/M16 peptidase-like"/>
    <property type="match status" value="4"/>
</dbReference>
<evidence type="ECO:0000259" key="2">
    <source>
        <dbReference type="Pfam" id="PF05193"/>
    </source>
</evidence>
<dbReference type="Proteomes" id="UP000253551">
    <property type="component" value="Unassembled WGS sequence"/>
</dbReference>
<dbReference type="Pfam" id="PF00675">
    <property type="entry name" value="Peptidase_M16"/>
    <property type="match status" value="1"/>
</dbReference>
<dbReference type="InterPro" id="IPR011765">
    <property type="entry name" value="Pept_M16_N"/>
</dbReference>